<dbReference type="GO" id="GO:0019441">
    <property type="term" value="P:L-tryptophan catabolic process to kynurenine"/>
    <property type="evidence" value="ECO:0007669"/>
    <property type="project" value="TreeGrafter"/>
</dbReference>
<comment type="function">
    <text evidence="5 6">Catalyzes the cleavage of L-kynurenine (L-Kyn) and L-3-hydroxykynurenine (L-3OHKyn) into anthranilic acid (AA) and 3-hydroxyanthranilic acid (3-OHAA), respectively.</text>
</comment>
<dbReference type="InterPro" id="IPR015422">
    <property type="entry name" value="PyrdxlP-dep_Trfase_small"/>
</dbReference>
<dbReference type="AlphaFoldDB" id="A0A2T2ZVM4"/>
<feature type="binding site" evidence="5">
    <location>
        <position position="282"/>
    </location>
    <ligand>
        <name>pyridoxal 5'-phosphate</name>
        <dbReference type="ChEBI" id="CHEBI:597326"/>
    </ligand>
</feature>
<evidence type="ECO:0000256" key="7">
    <source>
        <dbReference type="SAM" id="MobiDB-lite"/>
    </source>
</evidence>
<dbReference type="GO" id="GO:0030170">
    <property type="term" value="F:pyridoxal phosphate binding"/>
    <property type="evidence" value="ECO:0007669"/>
    <property type="project" value="UniProtKB-UniRule"/>
</dbReference>
<feature type="modified residue" description="N6-(pyridoxal phosphate)lysine" evidence="5">
    <location>
        <position position="305"/>
    </location>
</feature>
<keyword evidence="2 5" id="KW-0662">Pyridine nucleotide biosynthesis</keyword>
<comment type="catalytic activity">
    <reaction evidence="6">
        <text>3-hydroxy-L-kynurenine + H2O = 3-hydroxyanthranilate + L-alanine + H(+)</text>
        <dbReference type="Rhea" id="RHEA:25143"/>
        <dbReference type="ChEBI" id="CHEBI:15377"/>
        <dbReference type="ChEBI" id="CHEBI:15378"/>
        <dbReference type="ChEBI" id="CHEBI:36559"/>
        <dbReference type="ChEBI" id="CHEBI:57972"/>
        <dbReference type="ChEBI" id="CHEBI:58125"/>
        <dbReference type="EC" id="3.7.1.3"/>
    </reaction>
</comment>
<dbReference type="PANTHER" id="PTHR14084:SF2">
    <property type="entry name" value="KYNURENINASE 2"/>
    <property type="match status" value="1"/>
</dbReference>
<dbReference type="EMBL" id="KZ678634">
    <property type="protein sequence ID" value="PSR77838.1"/>
    <property type="molecule type" value="Genomic_DNA"/>
</dbReference>
<dbReference type="NCBIfam" id="TIGR01814">
    <property type="entry name" value="kynureninase"/>
    <property type="match status" value="1"/>
</dbReference>
<keyword evidence="4 5" id="KW-0663">Pyridoxal phosphate</keyword>
<keyword evidence="1 5" id="KW-0963">Cytoplasm</keyword>
<accession>A0A2T2ZVM4</accession>
<evidence type="ECO:0000256" key="1">
    <source>
        <dbReference type="ARBA" id="ARBA00022490"/>
    </source>
</evidence>
<feature type="compositionally biased region" description="Low complexity" evidence="7">
    <location>
        <begin position="329"/>
        <end position="338"/>
    </location>
</feature>
<dbReference type="GO" id="GO:0043420">
    <property type="term" value="P:anthranilate metabolic process"/>
    <property type="evidence" value="ECO:0007669"/>
    <property type="project" value="UniProtKB-UniRule"/>
</dbReference>
<keyword evidence="9" id="KW-1185">Reference proteome</keyword>
<dbReference type="InParanoid" id="A0A2T2ZVM4"/>
<dbReference type="Pfam" id="PF22580">
    <property type="entry name" value="KYNU_C"/>
    <property type="match status" value="1"/>
</dbReference>
<evidence type="ECO:0000256" key="3">
    <source>
        <dbReference type="ARBA" id="ARBA00022801"/>
    </source>
</evidence>
<dbReference type="PANTHER" id="PTHR14084">
    <property type="entry name" value="KYNURENINASE"/>
    <property type="match status" value="1"/>
</dbReference>
<proteinExistence type="inferred from homology"/>
<dbReference type="InterPro" id="IPR010111">
    <property type="entry name" value="Kynureninase"/>
</dbReference>
<dbReference type="GO" id="GO:0097053">
    <property type="term" value="P:L-kynurenine catabolic process"/>
    <property type="evidence" value="ECO:0007669"/>
    <property type="project" value="UniProtKB-UniRule"/>
</dbReference>
<reference evidence="8 9" key="1">
    <citation type="journal article" date="2018" name="Mycol. Prog.">
        <title>Coniella lustricola, a new species from submerged detritus.</title>
        <authorList>
            <person name="Raudabaugh D.B."/>
            <person name="Iturriaga T."/>
            <person name="Carver A."/>
            <person name="Mondo S."/>
            <person name="Pangilinan J."/>
            <person name="Lipzen A."/>
            <person name="He G."/>
            <person name="Amirebrahimi M."/>
            <person name="Grigoriev I.V."/>
            <person name="Miller A.N."/>
        </authorList>
    </citation>
    <scope>NUCLEOTIDE SEQUENCE [LARGE SCALE GENOMIC DNA]</scope>
    <source>
        <strain evidence="8 9">B22-T-1</strain>
    </source>
</reference>
<feature type="binding site" evidence="5">
    <location>
        <begin position="189"/>
        <end position="192"/>
    </location>
    <ligand>
        <name>pyridoxal 5'-phosphate</name>
        <dbReference type="ChEBI" id="CHEBI:597326"/>
    </ligand>
</feature>
<sequence length="521" mass="56805">MDFAATANEIRAGNKPSFDDSLAYAQSLDRADPLAPLRSDYLFPTKASIKSKTLTRHHHVDGTAGLNSAADANANANANDPDDEPVLYFCGNSLGLQSKTTRSSIYAQLDTWHALGVNGHFTDPDGSPLVNWQDMSADCARKSVALVGAKDAAEIVYMNTLTVNIHMLLAAFYKPTAARSKIILEWKPFPSDYYAISSHVQWHGRDPAHELVEIWPHGEHADPASLYISTDQILATIDAHAHDAALLLLPGIQYYSGQLFDMATITEYAHARGLVVGWDLAHAAGNVDLRLHDWNVDFAMWCTYKYINAGPGAIAGAFVHERHGHVEWSAAPASSSHPGPDPQDQPSEPVPVFRPRLSGWYGGDKSVRFLMAKQFQPTPGAAGFQAGNPSALDLAALSGSLDMFARAGFPNLRNKSLVLTAYAEHMLHRILADEHANNDTPAFTIVTPPNPAERGAQLSVLLRHGLLDKVQALFAEKGIICDKRKPDVIRVAPVPMYNSFEDVWRFMHALREAVGIPAKSG</sequence>
<dbReference type="EC" id="3.7.1.3" evidence="5 6"/>
<evidence type="ECO:0000313" key="9">
    <source>
        <dbReference type="Proteomes" id="UP000241462"/>
    </source>
</evidence>
<feature type="binding site" evidence="5">
    <location>
        <position position="388"/>
    </location>
    <ligand>
        <name>pyridoxal 5'-phosphate</name>
        <dbReference type="ChEBI" id="CHEBI:597326"/>
    </ligand>
</feature>
<feature type="binding site" evidence="5">
    <location>
        <position position="360"/>
    </location>
    <ligand>
        <name>pyridoxal 5'-phosphate</name>
        <dbReference type="ChEBI" id="CHEBI:597326"/>
    </ligand>
</feature>
<dbReference type="GO" id="GO:0030429">
    <property type="term" value="F:kynureninase activity"/>
    <property type="evidence" value="ECO:0007669"/>
    <property type="project" value="UniProtKB-UniRule"/>
</dbReference>
<comment type="cofactor">
    <cofactor evidence="5 6">
        <name>pyridoxal 5'-phosphate</name>
        <dbReference type="ChEBI" id="CHEBI:597326"/>
    </cofactor>
</comment>
<evidence type="ECO:0000313" key="8">
    <source>
        <dbReference type="EMBL" id="PSR77838.1"/>
    </source>
</evidence>
<keyword evidence="3 5" id="KW-0378">Hydrolase</keyword>
<evidence type="ECO:0000256" key="4">
    <source>
        <dbReference type="ARBA" id="ARBA00022898"/>
    </source>
</evidence>
<dbReference type="GO" id="GO:0019805">
    <property type="term" value="P:quinolinate biosynthetic process"/>
    <property type="evidence" value="ECO:0007669"/>
    <property type="project" value="UniProtKB-UniRule"/>
</dbReference>
<comment type="subcellular location">
    <subcellularLocation>
        <location evidence="5 6">Cytoplasm</location>
    </subcellularLocation>
</comment>
<dbReference type="PIRSF" id="PIRSF038800">
    <property type="entry name" value="KYNU"/>
    <property type="match status" value="1"/>
</dbReference>
<organism evidence="8 9">
    <name type="scientific">Coniella lustricola</name>
    <dbReference type="NCBI Taxonomy" id="2025994"/>
    <lineage>
        <taxon>Eukaryota</taxon>
        <taxon>Fungi</taxon>
        <taxon>Dikarya</taxon>
        <taxon>Ascomycota</taxon>
        <taxon>Pezizomycotina</taxon>
        <taxon>Sordariomycetes</taxon>
        <taxon>Sordariomycetidae</taxon>
        <taxon>Diaporthales</taxon>
        <taxon>Schizoparmaceae</taxon>
        <taxon>Coniella</taxon>
    </lineage>
</organism>
<dbReference type="Gene3D" id="3.90.1150.10">
    <property type="entry name" value="Aspartate Aminotransferase, domain 1"/>
    <property type="match status" value="1"/>
</dbReference>
<protein>
    <recommendedName>
        <fullName evidence="5 6">Kynureninase</fullName>
        <ecNumber evidence="5 6">3.7.1.3</ecNumber>
    </recommendedName>
    <alternativeName>
        <fullName evidence="5">Biosynthesis of nicotinic acid protein 5</fullName>
    </alternativeName>
    <alternativeName>
        <fullName evidence="5">L-kynurenine hydrolase</fullName>
    </alternativeName>
</protein>
<evidence type="ECO:0000256" key="5">
    <source>
        <dbReference type="HAMAP-Rule" id="MF_03017"/>
    </source>
</evidence>
<comment type="caution">
    <text evidence="5">Lacks conserved residue(s) required for the propagation of feature annotation.</text>
</comment>
<feature type="binding site" evidence="5">
    <location>
        <position position="162"/>
    </location>
    <ligand>
        <name>pyridoxal 5'-phosphate</name>
        <dbReference type="ChEBI" id="CHEBI:597326"/>
    </ligand>
</feature>
<dbReference type="InterPro" id="IPR015421">
    <property type="entry name" value="PyrdxlP-dep_Trfase_major"/>
</dbReference>
<comment type="similarity">
    <text evidence="5 6">Belongs to the kynureninase family.</text>
</comment>
<feature type="binding site" evidence="5">
    <location>
        <position position="161"/>
    </location>
    <ligand>
        <name>pyridoxal 5'-phosphate</name>
        <dbReference type="ChEBI" id="CHEBI:597326"/>
    </ligand>
</feature>
<dbReference type="Proteomes" id="UP000241462">
    <property type="component" value="Unassembled WGS sequence"/>
</dbReference>
<dbReference type="GO" id="GO:0005737">
    <property type="term" value="C:cytoplasm"/>
    <property type="evidence" value="ECO:0007669"/>
    <property type="project" value="UniProtKB-SubCell"/>
</dbReference>
<dbReference type="InterPro" id="IPR015424">
    <property type="entry name" value="PyrdxlP-dep_Trfase"/>
</dbReference>
<dbReference type="FunCoup" id="A0A2T2ZVM4">
    <property type="interactions" value="191"/>
</dbReference>
<feature type="binding site" evidence="5">
    <location>
        <position position="279"/>
    </location>
    <ligand>
        <name>pyridoxal 5'-phosphate</name>
        <dbReference type="ChEBI" id="CHEBI:597326"/>
    </ligand>
</feature>
<feature type="binding site" evidence="5">
    <location>
        <position position="304"/>
    </location>
    <ligand>
        <name>pyridoxal 5'-phosphate</name>
        <dbReference type="ChEBI" id="CHEBI:597326"/>
    </ligand>
</feature>
<evidence type="ECO:0000256" key="6">
    <source>
        <dbReference type="PIRNR" id="PIRNR038800"/>
    </source>
</evidence>
<evidence type="ECO:0000256" key="2">
    <source>
        <dbReference type="ARBA" id="ARBA00022642"/>
    </source>
</evidence>
<comment type="catalytic activity">
    <reaction evidence="5 6">
        <text>L-kynurenine + H2O = anthranilate + L-alanine + H(+)</text>
        <dbReference type="Rhea" id="RHEA:16813"/>
        <dbReference type="ChEBI" id="CHEBI:15377"/>
        <dbReference type="ChEBI" id="CHEBI:15378"/>
        <dbReference type="ChEBI" id="CHEBI:16567"/>
        <dbReference type="ChEBI" id="CHEBI:57959"/>
        <dbReference type="ChEBI" id="CHEBI:57972"/>
        <dbReference type="EC" id="3.7.1.3"/>
    </reaction>
</comment>
<dbReference type="SUPFAM" id="SSF53383">
    <property type="entry name" value="PLP-dependent transferases"/>
    <property type="match status" value="1"/>
</dbReference>
<dbReference type="OrthoDB" id="5978656at2759"/>
<dbReference type="STRING" id="2025994.A0A2T2ZVM4"/>
<dbReference type="GO" id="GO:0034354">
    <property type="term" value="P:'de novo' NAD+ biosynthetic process from L-tryptophan"/>
    <property type="evidence" value="ECO:0007669"/>
    <property type="project" value="UniProtKB-UniRule"/>
</dbReference>
<dbReference type="HAMAP" id="MF_01970">
    <property type="entry name" value="Kynureninase"/>
    <property type="match status" value="1"/>
</dbReference>
<dbReference type="UniPathway" id="UPA00334">
    <property type="reaction ID" value="UER00455"/>
</dbReference>
<name>A0A2T2ZVM4_9PEZI</name>
<comment type="pathway">
    <text evidence="5 6">Amino-acid degradation; L-kynurenine degradation; L-alanine and anthranilate from L-kynurenine: step 1/1.</text>
</comment>
<dbReference type="FunFam" id="3.40.640.10:FF:000031">
    <property type="entry name" value="Kynureninase"/>
    <property type="match status" value="1"/>
</dbReference>
<comment type="subunit">
    <text evidence="5 6">Homodimer.</text>
</comment>
<dbReference type="Gene3D" id="3.40.640.10">
    <property type="entry name" value="Type I PLP-dependent aspartate aminotransferase-like (Major domain)"/>
    <property type="match status" value="1"/>
</dbReference>
<gene>
    <name evidence="5" type="primary">BNA5</name>
    <name evidence="8" type="ORF">BD289DRAFT_486311</name>
</gene>
<dbReference type="UniPathway" id="UPA00253">
    <property type="reaction ID" value="UER00329"/>
</dbReference>
<comment type="pathway">
    <text evidence="5 6">Cofactor biosynthesis; NAD(+) biosynthesis; quinolinate from L-kynurenine: step 2/3.</text>
</comment>
<feature type="region of interest" description="Disordered" evidence="7">
    <location>
        <begin position="329"/>
        <end position="352"/>
    </location>
</feature>